<dbReference type="OrthoDB" id="417481at2759"/>
<dbReference type="EMBL" id="JANBPT010000132">
    <property type="protein sequence ID" value="KAJ1927138.1"/>
    <property type="molecule type" value="Genomic_DNA"/>
</dbReference>
<keyword evidence="1" id="KW-0694">RNA-binding</keyword>
<name>A0A9W8DV10_9FUNG</name>
<dbReference type="AlphaFoldDB" id="A0A9W8DV10"/>
<feature type="compositionally biased region" description="Low complexity" evidence="2">
    <location>
        <begin position="493"/>
        <end position="502"/>
    </location>
</feature>
<proteinExistence type="predicted"/>
<dbReference type="PANTHER" id="PTHR23189">
    <property type="entry name" value="RNA RECOGNITION MOTIF-CONTAINING"/>
    <property type="match status" value="1"/>
</dbReference>
<evidence type="ECO:0000313" key="4">
    <source>
        <dbReference type="EMBL" id="KAJ1927138.1"/>
    </source>
</evidence>
<feature type="domain" description="Mei2-like C-terminal RNA recognition motif" evidence="3">
    <location>
        <begin position="531"/>
        <end position="627"/>
    </location>
</feature>
<evidence type="ECO:0000259" key="3">
    <source>
        <dbReference type="Pfam" id="PF04059"/>
    </source>
</evidence>
<feature type="region of interest" description="Disordered" evidence="2">
    <location>
        <begin position="476"/>
        <end position="507"/>
    </location>
</feature>
<comment type="caution">
    <text evidence="4">The sequence shown here is derived from an EMBL/GenBank/DDBJ whole genome shotgun (WGS) entry which is preliminary data.</text>
</comment>
<keyword evidence="5" id="KW-1185">Reference proteome</keyword>
<dbReference type="SUPFAM" id="SSF54928">
    <property type="entry name" value="RNA-binding domain, RBD"/>
    <property type="match status" value="1"/>
</dbReference>
<protein>
    <recommendedName>
        <fullName evidence="3">Mei2-like C-terminal RNA recognition motif domain-containing protein</fullName>
    </recommendedName>
</protein>
<dbReference type="InterPro" id="IPR007201">
    <property type="entry name" value="Mei2-like_Rrm_C"/>
</dbReference>
<reference evidence="4" key="1">
    <citation type="submission" date="2022-07" db="EMBL/GenBank/DDBJ databases">
        <title>Phylogenomic reconstructions and comparative analyses of Kickxellomycotina fungi.</title>
        <authorList>
            <person name="Reynolds N.K."/>
            <person name="Stajich J.E."/>
            <person name="Barry K."/>
            <person name="Grigoriev I.V."/>
            <person name="Crous P."/>
            <person name="Smith M.E."/>
        </authorList>
    </citation>
    <scope>NUCLEOTIDE SEQUENCE</scope>
    <source>
        <strain evidence="4">RSA 861</strain>
    </source>
</reference>
<organism evidence="4 5">
    <name type="scientific">Tieghemiomyces parasiticus</name>
    <dbReference type="NCBI Taxonomy" id="78921"/>
    <lineage>
        <taxon>Eukaryota</taxon>
        <taxon>Fungi</taxon>
        <taxon>Fungi incertae sedis</taxon>
        <taxon>Zoopagomycota</taxon>
        <taxon>Kickxellomycotina</taxon>
        <taxon>Dimargaritomycetes</taxon>
        <taxon>Dimargaritales</taxon>
        <taxon>Dimargaritaceae</taxon>
        <taxon>Tieghemiomyces</taxon>
    </lineage>
</organism>
<dbReference type="InterPro" id="IPR035979">
    <property type="entry name" value="RBD_domain_sf"/>
</dbReference>
<feature type="region of interest" description="Disordered" evidence="2">
    <location>
        <begin position="88"/>
        <end position="149"/>
    </location>
</feature>
<dbReference type="Pfam" id="PF04059">
    <property type="entry name" value="RRM_2"/>
    <property type="match status" value="1"/>
</dbReference>
<evidence type="ECO:0000256" key="1">
    <source>
        <dbReference type="ARBA" id="ARBA00022884"/>
    </source>
</evidence>
<dbReference type="CDD" id="cd12532">
    <property type="entry name" value="RRM3_MEI2_fungi"/>
    <property type="match status" value="1"/>
</dbReference>
<sequence length="676" mass="75118">MNDLENYLDTLNLDGKHNPEFTASMPDVTSESGTLSVLTAVALGFREVTRTPESQLGNASEFCNELADKAVRPVAKRLSYKAAVTAGTELAESSNQGAKGKASATPAPHSPISPQQEPPRRLQQSPEVRGREPPASASMGYPGIDLRGLGLPHDQAAQHALTMDSNGIDKDRPETWQPDCSRFLLVNYNPEQTNIEAITEDLKVCGSVAVVCDHITQNPVSRLQNFLMVYYDTSSAQLASARFRNPAGLSLGIRMHHISARAAKSYCQASCDFDALSQDTWVIDCPLTEPELKAFFGSKGHVESLDYVAKQQFRVKFGDCRWTKSSLMQFNELVASAAKGKAHVTLCAFDETLWLTLYHKLPADTILKRYADLPRDCSSLIVEETASKPLHPVTCSTSATEESVEIGNFKQWETGTSFSARPFDGTSVRPGPPAIRPRATLSGSTIASYGSLSSATAYLNAPSAYLPQLVAPATYHSDSSRAPGHPLYPSPPKSSQHSSSPPQYGRQELPVFNHNKNYVDYAKVLSDEDTRSTFMIRNIPNKYTQKMMIDMVNESHFRTYDFFYLRMDFINHCNCGYAFINFIDPKSIISFARRFVGKKWDKFESDKVCSIRYADYQGKHRLVEHFRNSNVMLMDPSYRPKSYFTSGPLKGYEEPFPEPTIHLSLGKLQDSLGLRD</sequence>
<feature type="region of interest" description="Disordered" evidence="2">
    <location>
        <begin position="417"/>
        <end position="437"/>
    </location>
</feature>
<gene>
    <name evidence="4" type="ORF">IWQ60_003189</name>
</gene>
<dbReference type="InterPro" id="IPR034862">
    <property type="entry name" value="Fungal_Mei2-like_RRM3"/>
</dbReference>
<dbReference type="Proteomes" id="UP001150569">
    <property type="component" value="Unassembled WGS sequence"/>
</dbReference>
<accession>A0A9W8DV10</accession>
<evidence type="ECO:0000313" key="5">
    <source>
        <dbReference type="Proteomes" id="UP001150569"/>
    </source>
</evidence>
<dbReference type="GO" id="GO:0003723">
    <property type="term" value="F:RNA binding"/>
    <property type="evidence" value="ECO:0007669"/>
    <property type="project" value="UniProtKB-KW"/>
</dbReference>
<evidence type="ECO:0000256" key="2">
    <source>
        <dbReference type="SAM" id="MobiDB-lite"/>
    </source>
</evidence>